<proteinExistence type="predicted"/>
<dbReference type="RefSeq" id="WP_213354154.1">
    <property type="nucleotide sequence ID" value="NZ_JAHBGB010000037.1"/>
</dbReference>
<gene>
    <name evidence="1" type="ORF">ACFSNC_18150</name>
</gene>
<comment type="caution">
    <text evidence="1">The sequence shown here is derived from an EMBL/GenBank/DDBJ whole genome shotgun (WGS) entry which is preliminary data.</text>
</comment>
<evidence type="ECO:0000313" key="1">
    <source>
        <dbReference type="EMBL" id="MFD2142334.1"/>
    </source>
</evidence>
<name>A0ABW4Z1D9_9HYPH</name>
<keyword evidence="2" id="KW-1185">Reference proteome</keyword>
<accession>A0ABW4Z1D9</accession>
<dbReference type="Proteomes" id="UP001597299">
    <property type="component" value="Unassembled WGS sequence"/>
</dbReference>
<protein>
    <submittedName>
        <fullName evidence="1">Uncharacterized protein</fullName>
    </submittedName>
</protein>
<organism evidence="1 2">
    <name type="scientific">Ancylobacter oerskovii</name>
    <dbReference type="NCBI Taxonomy" id="459519"/>
    <lineage>
        <taxon>Bacteria</taxon>
        <taxon>Pseudomonadati</taxon>
        <taxon>Pseudomonadota</taxon>
        <taxon>Alphaproteobacteria</taxon>
        <taxon>Hyphomicrobiales</taxon>
        <taxon>Xanthobacteraceae</taxon>
        <taxon>Ancylobacter</taxon>
    </lineage>
</organism>
<sequence>MLRLLKSLFAWRTVRDQGVWLYQENAVTGARRAIRQRHTVWSPIDLEWLEAGTAHYTVIEI</sequence>
<reference evidence="2" key="1">
    <citation type="journal article" date="2019" name="Int. J. Syst. Evol. Microbiol.">
        <title>The Global Catalogue of Microorganisms (GCM) 10K type strain sequencing project: providing services to taxonomists for standard genome sequencing and annotation.</title>
        <authorList>
            <consortium name="The Broad Institute Genomics Platform"/>
            <consortium name="The Broad Institute Genome Sequencing Center for Infectious Disease"/>
            <person name="Wu L."/>
            <person name="Ma J."/>
        </authorList>
    </citation>
    <scope>NUCLEOTIDE SEQUENCE [LARGE SCALE GENOMIC DNA]</scope>
    <source>
        <strain evidence="2">CCM 7435</strain>
    </source>
</reference>
<dbReference type="EMBL" id="JBHUHD010000001">
    <property type="protein sequence ID" value="MFD2142334.1"/>
    <property type="molecule type" value="Genomic_DNA"/>
</dbReference>
<evidence type="ECO:0000313" key="2">
    <source>
        <dbReference type="Proteomes" id="UP001597299"/>
    </source>
</evidence>